<sequence>MGGGAWSFLVGGVICLVNSDNERDLNLLTNPFNCIGLRCVVGEARWVAFGFDWGTWGGATLLVCSG</sequence>
<gene>
    <name evidence="1" type="ORF">EZS28_006847</name>
</gene>
<proteinExistence type="predicted"/>
<accession>A0A5J4WRQ4</accession>
<dbReference type="Proteomes" id="UP000324800">
    <property type="component" value="Unassembled WGS sequence"/>
</dbReference>
<evidence type="ECO:0000313" key="1">
    <source>
        <dbReference type="EMBL" id="KAA6397620.1"/>
    </source>
</evidence>
<dbReference type="AlphaFoldDB" id="A0A5J4WRQ4"/>
<comment type="caution">
    <text evidence="1">The sequence shown here is derived from an EMBL/GenBank/DDBJ whole genome shotgun (WGS) entry which is preliminary data.</text>
</comment>
<dbReference type="EMBL" id="SNRW01001137">
    <property type="protein sequence ID" value="KAA6397620.1"/>
    <property type="molecule type" value="Genomic_DNA"/>
</dbReference>
<organism evidence="1 2">
    <name type="scientific">Streblomastix strix</name>
    <dbReference type="NCBI Taxonomy" id="222440"/>
    <lineage>
        <taxon>Eukaryota</taxon>
        <taxon>Metamonada</taxon>
        <taxon>Preaxostyla</taxon>
        <taxon>Oxymonadida</taxon>
        <taxon>Streblomastigidae</taxon>
        <taxon>Streblomastix</taxon>
    </lineage>
</organism>
<reference evidence="1 2" key="1">
    <citation type="submission" date="2019-03" db="EMBL/GenBank/DDBJ databases">
        <title>Single cell metagenomics reveals metabolic interactions within the superorganism composed of flagellate Streblomastix strix and complex community of Bacteroidetes bacteria on its surface.</title>
        <authorList>
            <person name="Treitli S.C."/>
            <person name="Kolisko M."/>
            <person name="Husnik F."/>
            <person name="Keeling P."/>
            <person name="Hampl V."/>
        </authorList>
    </citation>
    <scope>NUCLEOTIDE SEQUENCE [LARGE SCALE GENOMIC DNA]</scope>
    <source>
        <strain evidence="1">ST1C</strain>
    </source>
</reference>
<name>A0A5J4WRQ4_9EUKA</name>
<dbReference type="OrthoDB" id="1932795at2759"/>
<protein>
    <submittedName>
        <fullName evidence="1">Uncharacterized protein</fullName>
    </submittedName>
</protein>
<evidence type="ECO:0000313" key="2">
    <source>
        <dbReference type="Proteomes" id="UP000324800"/>
    </source>
</evidence>